<comment type="caution">
    <text evidence="1">The sequence shown here is derived from an EMBL/GenBank/DDBJ whole genome shotgun (WGS) entry which is preliminary data.</text>
</comment>
<reference evidence="1 2" key="1">
    <citation type="submission" date="2020-04" db="EMBL/GenBank/DDBJ databases">
        <authorList>
            <person name="Alioto T."/>
            <person name="Alioto T."/>
            <person name="Gomez Garrido J."/>
        </authorList>
    </citation>
    <scope>NUCLEOTIDE SEQUENCE [LARGE SCALE GENOMIC DNA]</scope>
</reference>
<sequence>MPSAKQAKIEAAHNEGAVKIGNTNQVNTNIFRQPGKERAPPCGSHHRVAEQLLVAVAMIAVMKAFEEKDEAAFFAALSADPLSLIAVEENCVSSYTEERRQQVEKNGMQELLPDVLRFKFLREKCSSRNLWLVQWQVT</sequence>
<dbReference type="Proteomes" id="UP000494165">
    <property type="component" value="Unassembled WGS sequence"/>
</dbReference>
<accession>A0A8S1C6T4</accession>
<dbReference type="EMBL" id="CADEPI010000012">
    <property type="protein sequence ID" value="CAB3363564.1"/>
    <property type="molecule type" value="Genomic_DNA"/>
</dbReference>
<keyword evidence="2" id="KW-1185">Reference proteome</keyword>
<organism evidence="1 2">
    <name type="scientific">Cloeon dipterum</name>
    <dbReference type="NCBI Taxonomy" id="197152"/>
    <lineage>
        <taxon>Eukaryota</taxon>
        <taxon>Metazoa</taxon>
        <taxon>Ecdysozoa</taxon>
        <taxon>Arthropoda</taxon>
        <taxon>Hexapoda</taxon>
        <taxon>Insecta</taxon>
        <taxon>Pterygota</taxon>
        <taxon>Palaeoptera</taxon>
        <taxon>Ephemeroptera</taxon>
        <taxon>Pisciforma</taxon>
        <taxon>Baetidae</taxon>
        <taxon>Cloeon</taxon>
    </lineage>
</organism>
<evidence type="ECO:0000313" key="1">
    <source>
        <dbReference type="EMBL" id="CAB3363564.1"/>
    </source>
</evidence>
<name>A0A8S1C6T4_9INSE</name>
<evidence type="ECO:0000313" key="2">
    <source>
        <dbReference type="Proteomes" id="UP000494165"/>
    </source>
</evidence>
<protein>
    <submittedName>
        <fullName evidence="1">Uncharacterized protein</fullName>
    </submittedName>
</protein>
<proteinExistence type="predicted"/>
<dbReference type="AlphaFoldDB" id="A0A8S1C6T4"/>
<gene>
    <name evidence="1" type="ORF">CLODIP_2_CD02183</name>
</gene>